<keyword evidence="2" id="KW-1185">Reference proteome</keyword>
<feature type="non-terminal residue" evidence="1">
    <location>
        <position position="1"/>
    </location>
</feature>
<dbReference type="EMBL" id="CAJVQC010111734">
    <property type="protein sequence ID" value="CAG8835382.1"/>
    <property type="molecule type" value="Genomic_DNA"/>
</dbReference>
<comment type="caution">
    <text evidence="1">The sequence shown here is derived from an EMBL/GenBank/DDBJ whole genome shotgun (WGS) entry which is preliminary data.</text>
</comment>
<evidence type="ECO:0000313" key="1">
    <source>
        <dbReference type="EMBL" id="CAG8835382.1"/>
    </source>
</evidence>
<feature type="non-terminal residue" evidence="1">
    <location>
        <position position="274"/>
    </location>
</feature>
<dbReference type="Proteomes" id="UP000789920">
    <property type="component" value="Unassembled WGS sequence"/>
</dbReference>
<accession>A0ACA9SCG0</accession>
<reference evidence="1" key="1">
    <citation type="submission" date="2021-06" db="EMBL/GenBank/DDBJ databases">
        <authorList>
            <person name="Kallberg Y."/>
            <person name="Tangrot J."/>
            <person name="Rosling A."/>
        </authorList>
    </citation>
    <scope>NUCLEOTIDE SEQUENCE</scope>
    <source>
        <strain evidence="1">MA461A</strain>
    </source>
</reference>
<evidence type="ECO:0000313" key="2">
    <source>
        <dbReference type="Proteomes" id="UP000789920"/>
    </source>
</evidence>
<protein>
    <submittedName>
        <fullName evidence="1">8481_t:CDS:1</fullName>
    </submittedName>
</protein>
<organism evidence="1 2">
    <name type="scientific">Racocetra persica</name>
    <dbReference type="NCBI Taxonomy" id="160502"/>
    <lineage>
        <taxon>Eukaryota</taxon>
        <taxon>Fungi</taxon>
        <taxon>Fungi incertae sedis</taxon>
        <taxon>Mucoromycota</taxon>
        <taxon>Glomeromycotina</taxon>
        <taxon>Glomeromycetes</taxon>
        <taxon>Diversisporales</taxon>
        <taxon>Gigasporaceae</taxon>
        <taxon>Racocetra</taxon>
    </lineage>
</organism>
<sequence length="274" mass="32007">FGSEEFALKPNNSIVLKVPENLPQDSVIVVSFKNPPSNYEPNFIAKMQSYQDNKILFNVRCLNYESSDSNEDSEDYSDENNEDYDDENSESYSEENNENSKFFNTKMNENMESSGFSEDGVNEEGSNSKYIDVNDKKSASKDALAVSENINNDKHNYVEDNLVTNKSEEHLERNYVEDSNFIDDRYEDFDSNDIEIADFGYEERPSEKSPKYLIQWFILQNSDTTNSFETMHYLNKIGQEVHLKTKSRLPYSIKTTSKNQLNNRYKRIEEDRRD</sequence>
<name>A0ACA9SCG0_9GLOM</name>
<gene>
    <name evidence="1" type="ORF">RPERSI_LOCUS29527</name>
</gene>
<proteinExistence type="predicted"/>